<keyword evidence="2" id="KW-1185">Reference proteome</keyword>
<evidence type="ECO:0000313" key="2">
    <source>
        <dbReference type="Proteomes" id="UP001066276"/>
    </source>
</evidence>
<protein>
    <submittedName>
        <fullName evidence="1">Uncharacterized protein</fullName>
    </submittedName>
</protein>
<dbReference type="Proteomes" id="UP001066276">
    <property type="component" value="Chromosome 4_1"/>
</dbReference>
<comment type="caution">
    <text evidence="1">The sequence shown here is derived from an EMBL/GenBank/DDBJ whole genome shotgun (WGS) entry which is preliminary data.</text>
</comment>
<sequence>MLNVWICFGRAAGWPCGDHRREGARHERHNRWLHAVVVNYEETCKAFIKGKAISYKAQITELRKEKTMPLQKELDQATRIHQMTPNPVSEARMKEARGKLRQYHLSQEQVNQNMYFQQHYEENKHVGRFLA</sequence>
<dbReference type="EMBL" id="JANPWB010000007">
    <property type="protein sequence ID" value="KAJ1171277.1"/>
    <property type="molecule type" value="Genomic_DNA"/>
</dbReference>
<dbReference type="AlphaFoldDB" id="A0AAV7T3Y3"/>
<name>A0AAV7T3Y3_PLEWA</name>
<proteinExistence type="predicted"/>
<evidence type="ECO:0000313" key="1">
    <source>
        <dbReference type="EMBL" id="KAJ1171277.1"/>
    </source>
</evidence>
<organism evidence="1 2">
    <name type="scientific">Pleurodeles waltl</name>
    <name type="common">Iberian ribbed newt</name>
    <dbReference type="NCBI Taxonomy" id="8319"/>
    <lineage>
        <taxon>Eukaryota</taxon>
        <taxon>Metazoa</taxon>
        <taxon>Chordata</taxon>
        <taxon>Craniata</taxon>
        <taxon>Vertebrata</taxon>
        <taxon>Euteleostomi</taxon>
        <taxon>Amphibia</taxon>
        <taxon>Batrachia</taxon>
        <taxon>Caudata</taxon>
        <taxon>Salamandroidea</taxon>
        <taxon>Salamandridae</taxon>
        <taxon>Pleurodelinae</taxon>
        <taxon>Pleurodeles</taxon>
    </lineage>
</organism>
<gene>
    <name evidence="1" type="ORF">NDU88_003142</name>
</gene>
<accession>A0AAV7T3Y3</accession>
<reference evidence="1" key="1">
    <citation type="journal article" date="2022" name="bioRxiv">
        <title>Sequencing and chromosome-scale assembly of the giantPleurodeles waltlgenome.</title>
        <authorList>
            <person name="Brown T."/>
            <person name="Elewa A."/>
            <person name="Iarovenko S."/>
            <person name="Subramanian E."/>
            <person name="Araus A.J."/>
            <person name="Petzold A."/>
            <person name="Susuki M."/>
            <person name="Suzuki K.-i.T."/>
            <person name="Hayashi T."/>
            <person name="Toyoda A."/>
            <person name="Oliveira C."/>
            <person name="Osipova E."/>
            <person name="Leigh N.D."/>
            <person name="Simon A."/>
            <person name="Yun M.H."/>
        </authorList>
    </citation>
    <scope>NUCLEOTIDE SEQUENCE</scope>
    <source>
        <strain evidence="1">20211129_DDA</strain>
        <tissue evidence="1">Liver</tissue>
    </source>
</reference>